<keyword evidence="3" id="KW-1185">Reference proteome</keyword>
<comment type="caution">
    <text evidence="2">The sequence shown here is derived from an EMBL/GenBank/DDBJ whole genome shotgun (WGS) entry which is preliminary data.</text>
</comment>
<dbReference type="GO" id="GO:0031123">
    <property type="term" value="P:RNA 3'-end processing"/>
    <property type="evidence" value="ECO:0007669"/>
    <property type="project" value="TreeGrafter"/>
</dbReference>
<evidence type="ECO:0000313" key="2">
    <source>
        <dbReference type="EMBL" id="GMR55323.1"/>
    </source>
</evidence>
<feature type="non-terminal residue" evidence="2">
    <location>
        <position position="148"/>
    </location>
</feature>
<dbReference type="EMBL" id="BTRK01000005">
    <property type="protein sequence ID" value="GMR55323.1"/>
    <property type="molecule type" value="Genomic_DNA"/>
</dbReference>
<dbReference type="Pfam" id="PF22600">
    <property type="entry name" value="MTPAP-like_central"/>
    <property type="match status" value="1"/>
</dbReference>
<evidence type="ECO:0000313" key="3">
    <source>
        <dbReference type="Proteomes" id="UP001328107"/>
    </source>
</evidence>
<dbReference type="PANTHER" id="PTHR12271">
    <property type="entry name" value="POLY A POLYMERASE CID PAP -RELATED"/>
    <property type="match status" value="1"/>
</dbReference>
<reference evidence="3" key="1">
    <citation type="submission" date="2022-10" db="EMBL/GenBank/DDBJ databases">
        <title>Genome assembly of Pristionchus species.</title>
        <authorList>
            <person name="Yoshida K."/>
            <person name="Sommer R.J."/>
        </authorList>
    </citation>
    <scope>NUCLEOTIDE SEQUENCE [LARGE SCALE GENOMIC DNA]</scope>
    <source>
        <strain evidence="3">RS5460</strain>
    </source>
</reference>
<sequence length="148" mass="17400">KVPIVKFEITVDGNKIDGDVSCYNELALHNSQLLRRYCSWTKDQMLSKLGLFIKRWAKECDICDASKGSLSSYAYMILLIHFLQRLKPHPLLPVLQEMGEKKEILVEGWDVYFCDESPKRHWSKCTLSIGDLFLQFLEYFAKFEWENQ</sequence>
<dbReference type="InterPro" id="IPR043519">
    <property type="entry name" value="NT_sf"/>
</dbReference>
<proteinExistence type="predicted"/>
<dbReference type="GO" id="GO:0050265">
    <property type="term" value="F:RNA uridylyltransferase activity"/>
    <property type="evidence" value="ECO:0007669"/>
    <property type="project" value="TreeGrafter"/>
</dbReference>
<feature type="non-terminal residue" evidence="2">
    <location>
        <position position="1"/>
    </location>
</feature>
<dbReference type="Gene3D" id="1.10.1410.10">
    <property type="match status" value="1"/>
</dbReference>
<feature type="domain" description="Poly(A) RNA polymerase mitochondrial-like central palm" evidence="1">
    <location>
        <begin position="1"/>
        <end position="38"/>
    </location>
</feature>
<dbReference type="SUPFAM" id="SSF81301">
    <property type="entry name" value="Nucleotidyltransferase"/>
    <property type="match status" value="1"/>
</dbReference>
<dbReference type="SUPFAM" id="SSF81631">
    <property type="entry name" value="PAP/OAS1 substrate-binding domain"/>
    <property type="match status" value="1"/>
</dbReference>
<dbReference type="InterPro" id="IPR054708">
    <property type="entry name" value="MTPAP-like_central"/>
</dbReference>
<name>A0AAN5D2E3_9BILA</name>
<dbReference type="Proteomes" id="UP001328107">
    <property type="component" value="Unassembled WGS sequence"/>
</dbReference>
<organism evidence="2 3">
    <name type="scientific">Pristionchus mayeri</name>
    <dbReference type="NCBI Taxonomy" id="1317129"/>
    <lineage>
        <taxon>Eukaryota</taxon>
        <taxon>Metazoa</taxon>
        <taxon>Ecdysozoa</taxon>
        <taxon>Nematoda</taxon>
        <taxon>Chromadorea</taxon>
        <taxon>Rhabditida</taxon>
        <taxon>Rhabditina</taxon>
        <taxon>Diplogasteromorpha</taxon>
        <taxon>Diplogasteroidea</taxon>
        <taxon>Neodiplogasteridae</taxon>
        <taxon>Pristionchus</taxon>
    </lineage>
</organism>
<dbReference type="PANTHER" id="PTHR12271:SF66">
    <property type="entry name" value="TERMINAL URIDYLYLTRANSFERASE TAILOR"/>
    <property type="match status" value="1"/>
</dbReference>
<accession>A0AAN5D2E3</accession>
<evidence type="ECO:0000259" key="1">
    <source>
        <dbReference type="Pfam" id="PF22600"/>
    </source>
</evidence>
<dbReference type="AlphaFoldDB" id="A0AAN5D2E3"/>
<gene>
    <name evidence="2" type="ORF">PMAYCL1PPCAC_25518</name>
</gene>
<protein>
    <recommendedName>
        <fullName evidence="1">Poly(A) RNA polymerase mitochondrial-like central palm domain-containing protein</fullName>
    </recommendedName>
</protein>